<evidence type="ECO:0000256" key="1">
    <source>
        <dbReference type="SAM" id="MobiDB-lite"/>
    </source>
</evidence>
<keyword evidence="5" id="KW-1185">Reference proteome</keyword>
<protein>
    <submittedName>
        <fullName evidence="3">Uncharacterized protein</fullName>
    </submittedName>
</protein>
<comment type="caution">
    <text evidence="3">The sequence shown here is derived from an EMBL/GenBank/DDBJ whole genome shotgun (WGS) entry which is preliminary data.</text>
</comment>
<gene>
    <name evidence="2" type="ORF">XAP6984_860011</name>
    <name evidence="3" type="ORF">XAP7430_830011</name>
</gene>
<dbReference type="Proteomes" id="UP000234166">
    <property type="component" value="Unassembled WGS sequence"/>
</dbReference>
<evidence type="ECO:0000313" key="4">
    <source>
        <dbReference type="Proteomes" id="UP000234166"/>
    </source>
</evidence>
<dbReference type="AlphaFoldDB" id="A0AB38E752"/>
<dbReference type="EMBL" id="OCYT01000146">
    <property type="protein sequence ID" value="SON88388.1"/>
    <property type="molecule type" value="Genomic_DNA"/>
</dbReference>
<reference evidence="4 5" key="1">
    <citation type="submission" date="2017-10" db="EMBL/GenBank/DDBJ databases">
        <authorList>
            <person name="Regsiter A."/>
            <person name="William W."/>
        </authorList>
    </citation>
    <scope>NUCLEOTIDE SEQUENCE [LARGE SCALE GENOMIC DNA]</scope>
    <source>
        <strain evidence="2 5">CFBP6984</strain>
        <strain evidence="3 4">CFBP7430</strain>
    </source>
</reference>
<sequence>MSRQNSLDRTGPPAVPIPSSLIPNPDSQPFVLGYSIDLRQAGRPMRSPHQRRLAQIADTDLMRYIGDLHRSTDLFSRLREKVPEGRMRALSLSSHD</sequence>
<evidence type="ECO:0000313" key="5">
    <source>
        <dbReference type="Proteomes" id="UP000234181"/>
    </source>
</evidence>
<organism evidence="3 4">
    <name type="scientific">Xanthomonas campestris pv. phaseoli</name>
    <dbReference type="NCBI Taxonomy" id="317013"/>
    <lineage>
        <taxon>Bacteria</taxon>
        <taxon>Pseudomonadati</taxon>
        <taxon>Pseudomonadota</taxon>
        <taxon>Gammaproteobacteria</taxon>
        <taxon>Lysobacterales</taxon>
        <taxon>Lysobacteraceae</taxon>
        <taxon>Xanthomonas</taxon>
    </lineage>
</organism>
<accession>A0AB38E752</accession>
<evidence type="ECO:0000313" key="3">
    <source>
        <dbReference type="EMBL" id="SON92690.1"/>
    </source>
</evidence>
<evidence type="ECO:0000313" key="2">
    <source>
        <dbReference type="EMBL" id="SON88388.1"/>
    </source>
</evidence>
<feature type="region of interest" description="Disordered" evidence="1">
    <location>
        <begin position="1"/>
        <end position="22"/>
    </location>
</feature>
<proteinExistence type="predicted"/>
<name>A0AB38E752_XANCH</name>
<dbReference type="EMBL" id="OCYS01000142">
    <property type="protein sequence ID" value="SON92690.1"/>
    <property type="molecule type" value="Genomic_DNA"/>
</dbReference>
<dbReference type="Proteomes" id="UP000234181">
    <property type="component" value="Unassembled WGS sequence"/>
</dbReference>